<protein>
    <recommendedName>
        <fullName evidence="3">Reverse transcriptase domain-containing protein</fullName>
    </recommendedName>
</protein>
<comment type="caution">
    <text evidence="1">The sequence shown here is derived from an EMBL/GenBank/DDBJ whole genome shotgun (WGS) entry which is preliminary data.</text>
</comment>
<proteinExistence type="predicted"/>
<reference evidence="1 2" key="1">
    <citation type="journal article" date="2019" name="Commun. Biol.">
        <title>The bagworm genome reveals a unique fibroin gene that provides high tensile strength.</title>
        <authorList>
            <person name="Kono N."/>
            <person name="Nakamura H."/>
            <person name="Ohtoshi R."/>
            <person name="Tomita M."/>
            <person name="Numata K."/>
            <person name="Arakawa K."/>
        </authorList>
    </citation>
    <scope>NUCLEOTIDE SEQUENCE [LARGE SCALE GENOMIC DNA]</scope>
</reference>
<dbReference type="EMBL" id="BGZK01000578">
    <property type="protein sequence ID" value="GBP51264.1"/>
    <property type="molecule type" value="Genomic_DNA"/>
</dbReference>
<keyword evidence="2" id="KW-1185">Reference proteome</keyword>
<accession>A0A4C1WMC3</accession>
<organism evidence="1 2">
    <name type="scientific">Eumeta variegata</name>
    <name type="common">Bagworm moth</name>
    <name type="synonym">Eumeta japonica</name>
    <dbReference type="NCBI Taxonomy" id="151549"/>
    <lineage>
        <taxon>Eukaryota</taxon>
        <taxon>Metazoa</taxon>
        <taxon>Ecdysozoa</taxon>
        <taxon>Arthropoda</taxon>
        <taxon>Hexapoda</taxon>
        <taxon>Insecta</taxon>
        <taxon>Pterygota</taxon>
        <taxon>Neoptera</taxon>
        <taxon>Endopterygota</taxon>
        <taxon>Lepidoptera</taxon>
        <taxon>Glossata</taxon>
        <taxon>Ditrysia</taxon>
        <taxon>Tineoidea</taxon>
        <taxon>Psychidae</taxon>
        <taxon>Oiketicinae</taxon>
        <taxon>Eumeta</taxon>
    </lineage>
</organism>
<gene>
    <name evidence="1" type="ORF">EVAR_48357_1</name>
</gene>
<evidence type="ECO:0000313" key="1">
    <source>
        <dbReference type="EMBL" id="GBP51264.1"/>
    </source>
</evidence>
<evidence type="ECO:0000313" key="2">
    <source>
        <dbReference type="Proteomes" id="UP000299102"/>
    </source>
</evidence>
<sequence length="82" mass="9196">MIVPVQSYRPIGLLHVLGKTRKNAGRAPRMTLYTKAAGDAAWLHVAAWDGRRYDLITYLSELNLKKIILMVLLDIEGAFDNA</sequence>
<dbReference type="OrthoDB" id="411871at2759"/>
<evidence type="ECO:0008006" key="3">
    <source>
        <dbReference type="Google" id="ProtNLM"/>
    </source>
</evidence>
<name>A0A4C1WMC3_EUMVA</name>
<dbReference type="AlphaFoldDB" id="A0A4C1WMC3"/>
<dbReference type="Proteomes" id="UP000299102">
    <property type="component" value="Unassembled WGS sequence"/>
</dbReference>